<feature type="region of interest" description="Disordered" evidence="1">
    <location>
        <begin position="118"/>
        <end position="137"/>
    </location>
</feature>
<reference evidence="2" key="1">
    <citation type="submission" date="2013-11" db="EMBL/GenBank/DDBJ databases">
        <title>Genome sequence of the fusiform rust pathogen reveals effectors for host alternation and coevolution with pine.</title>
        <authorList>
            <consortium name="DOE Joint Genome Institute"/>
            <person name="Smith K."/>
            <person name="Pendleton A."/>
            <person name="Kubisiak T."/>
            <person name="Anderson C."/>
            <person name="Salamov A."/>
            <person name="Aerts A."/>
            <person name="Riley R."/>
            <person name="Clum A."/>
            <person name="Lindquist E."/>
            <person name="Ence D."/>
            <person name="Campbell M."/>
            <person name="Kronenberg Z."/>
            <person name="Feau N."/>
            <person name="Dhillon B."/>
            <person name="Hamelin R."/>
            <person name="Burleigh J."/>
            <person name="Smith J."/>
            <person name="Yandell M."/>
            <person name="Nelson C."/>
            <person name="Grigoriev I."/>
            <person name="Davis J."/>
        </authorList>
    </citation>
    <scope>NUCLEOTIDE SEQUENCE</scope>
    <source>
        <strain evidence="2">G11</strain>
    </source>
</reference>
<organism evidence="2 3">
    <name type="scientific">Cronartium quercuum f. sp. fusiforme G11</name>
    <dbReference type="NCBI Taxonomy" id="708437"/>
    <lineage>
        <taxon>Eukaryota</taxon>
        <taxon>Fungi</taxon>
        <taxon>Dikarya</taxon>
        <taxon>Basidiomycota</taxon>
        <taxon>Pucciniomycotina</taxon>
        <taxon>Pucciniomycetes</taxon>
        <taxon>Pucciniales</taxon>
        <taxon>Coleosporiaceae</taxon>
        <taxon>Cronartium</taxon>
    </lineage>
</organism>
<comment type="caution">
    <text evidence="2">The sequence shown here is derived from an EMBL/GenBank/DDBJ whole genome shotgun (WGS) entry which is preliminary data.</text>
</comment>
<accession>A0A9P6NQC1</accession>
<evidence type="ECO:0000313" key="3">
    <source>
        <dbReference type="Proteomes" id="UP000886653"/>
    </source>
</evidence>
<gene>
    <name evidence="2" type="ORF">CROQUDRAFT_104871</name>
</gene>
<keyword evidence="3" id="KW-1185">Reference proteome</keyword>
<dbReference type="EMBL" id="MU167225">
    <property type="protein sequence ID" value="KAG0149727.1"/>
    <property type="molecule type" value="Genomic_DNA"/>
</dbReference>
<evidence type="ECO:0000313" key="2">
    <source>
        <dbReference type="EMBL" id="KAG0149727.1"/>
    </source>
</evidence>
<dbReference type="AlphaFoldDB" id="A0A9P6NQC1"/>
<name>A0A9P6NQC1_9BASI</name>
<proteinExistence type="predicted"/>
<dbReference type="Proteomes" id="UP000886653">
    <property type="component" value="Unassembled WGS sequence"/>
</dbReference>
<sequence length="154" mass="17640">MAGGRCYTSSTKRIRVRAKVVRLGRYITSTLRSADRFLIIGYRTVRAERDEEREKLTRDPIIIVCAFHEWMALYVILVEVWVQHGVTALRQVTYIATSISLHVDSYLDLAPPARSSRPHLSLTGVPQRAGRASETSEERLSLPDYSYNPAFTRW</sequence>
<evidence type="ECO:0000256" key="1">
    <source>
        <dbReference type="SAM" id="MobiDB-lite"/>
    </source>
</evidence>
<protein>
    <submittedName>
        <fullName evidence="2">Uncharacterized protein</fullName>
    </submittedName>
</protein>